<dbReference type="KEGG" id="psym:J1N51_02360"/>
<organism evidence="11 12">
    <name type="scientific">Psychrosphaera ytuae</name>
    <dbReference type="NCBI Taxonomy" id="2820710"/>
    <lineage>
        <taxon>Bacteria</taxon>
        <taxon>Pseudomonadati</taxon>
        <taxon>Pseudomonadota</taxon>
        <taxon>Gammaproteobacteria</taxon>
        <taxon>Alteromonadales</taxon>
        <taxon>Pseudoalteromonadaceae</taxon>
        <taxon>Psychrosphaera</taxon>
    </lineage>
</organism>
<evidence type="ECO:0000256" key="8">
    <source>
        <dbReference type="ARBA" id="ARBA00050239"/>
    </source>
</evidence>
<gene>
    <name evidence="11" type="primary">pepE</name>
    <name evidence="11" type="ORF">J1N51_02360</name>
</gene>
<keyword evidence="7 11" id="KW-0224">Dipeptidase</keyword>
<keyword evidence="12" id="KW-1185">Reference proteome</keyword>
<dbReference type="GO" id="GO:0016805">
    <property type="term" value="F:dipeptidase activity"/>
    <property type="evidence" value="ECO:0007669"/>
    <property type="project" value="UniProtKB-KW"/>
</dbReference>
<name>A0A975HKI3_9GAMM</name>
<dbReference type="EMBL" id="CP072110">
    <property type="protein sequence ID" value="QTH64349.1"/>
    <property type="molecule type" value="Genomic_DNA"/>
</dbReference>
<comment type="similarity">
    <text evidence="2">Belongs to the peptidase S51 family.</text>
</comment>
<dbReference type="PANTHER" id="PTHR20842">
    <property type="entry name" value="PROTEASE S51 ALPHA-ASPARTYL DIPEPTIDASE"/>
    <property type="match status" value="1"/>
</dbReference>
<keyword evidence="3" id="KW-0963">Cytoplasm</keyword>
<dbReference type="InterPro" id="IPR005320">
    <property type="entry name" value="Peptidase_S51"/>
</dbReference>
<sequence length="240" mass="25933">MIHALLLSASKADNTGYLEHAIPLISDFLALNNTTTPLSVIFVPYAGVTITFDEYTQRVKDALSALPLSISGIHEHDDQAGAIKNADVVLVGGGNTFALLDRMYHNDLISVIKDAVASGVKYIGWSAGSNVAGLSIKTTNDMPIVAPPSFDALGLLPVQINPHYTDFVPPGHHGETRQMRLEEFMVLEPNMPVIGIQEGTALHIANNNIDLVGPKSGYLFKGGKKHELAANTRLNEWINR</sequence>
<evidence type="ECO:0000256" key="10">
    <source>
        <dbReference type="ARBA" id="ARBA00075877"/>
    </source>
</evidence>
<dbReference type="PANTHER" id="PTHR20842:SF0">
    <property type="entry name" value="ALPHA-ASPARTYL DIPEPTIDASE"/>
    <property type="match status" value="1"/>
</dbReference>
<dbReference type="EC" id="3.4.13.21" evidence="9"/>
<dbReference type="GO" id="GO:0006508">
    <property type="term" value="P:proteolysis"/>
    <property type="evidence" value="ECO:0007669"/>
    <property type="project" value="UniProtKB-KW"/>
</dbReference>
<dbReference type="Proteomes" id="UP000682739">
    <property type="component" value="Chromosome"/>
</dbReference>
<keyword evidence="4" id="KW-0645">Protease</keyword>
<dbReference type="NCBIfam" id="NF003642">
    <property type="entry name" value="PRK05282.1"/>
    <property type="match status" value="1"/>
</dbReference>
<dbReference type="Pfam" id="PF03575">
    <property type="entry name" value="Peptidase_S51"/>
    <property type="match status" value="1"/>
</dbReference>
<dbReference type="GO" id="GO:0008236">
    <property type="term" value="F:serine-type peptidase activity"/>
    <property type="evidence" value="ECO:0007669"/>
    <property type="project" value="UniProtKB-KW"/>
</dbReference>
<evidence type="ECO:0000313" key="11">
    <source>
        <dbReference type="EMBL" id="QTH64349.1"/>
    </source>
</evidence>
<keyword evidence="6" id="KW-0720">Serine protease</keyword>
<evidence type="ECO:0000256" key="1">
    <source>
        <dbReference type="ARBA" id="ARBA00004496"/>
    </source>
</evidence>
<comment type="catalytic activity">
    <reaction evidence="8">
        <text>Dipeptidase E catalyzes the hydrolysis of dipeptides Asp-|-Xaa. It does not act on peptides with N-terminal Glu, Asn or Gln, nor does it cleave isoaspartyl peptides.</text>
        <dbReference type="EC" id="3.4.13.21"/>
    </reaction>
</comment>
<protein>
    <recommendedName>
        <fullName evidence="9">dipeptidase E</fullName>
        <ecNumber evidence="9">3.4.13.21</ecNumber>
    </recommendedName>
    <alternativeName>
        <fullName evidence="10">Asp-specific dipeptidase</fullName>
    </alternativeName>
</protein>
<dbReference type="Gene3D" id="3.40.50.880">
    <property type="match status" value="1"/>
</dbReference>
<keyword evidence="5 11" id="KW-0378">Hydrolase</keyword>
<evidence type="ECO:0000256" key="6">
    <source>
        <dbReference type="ARBA" id="ARBA00022825"/>
    </source>
</evidence>
<evidence type="ECO:0000256" key="4">
    <source>
        <dbReference type="ARBA" id="ARBA00022670"/>
    </source>
</evidence>
<evidence type="ECO:0000256" key="7">
    <source>
        <dbReference type="ARBA" id="ARBA00022997"/>
    </source>
</evidence>
<dbReference type="RefSeq" id="WP_208832404.1">
    <property type="nucleotide sequence ID" value="NZ_CP072110.1"/>
</dbReference>
<dbReference type="InterPro" id="IPR029062">
    <property type="entry name" value="Class_I_gatase-like"/>
</dbReference>
<proteinExistence type="inferred from homology"/>
<evidence type="ECO:0000256" key="9">
    <source>
        <dbReference type="ARBA" id="ARBA00066675"/>
    </source>
</evidence>
<evidence type="ECO:0000256" key="5">
    <source>
        <dbReference type="ARBA" id="ARBA00022801"/>
    </source>
</evidence>
<evidence type="ECO:0000313" key="12">
    <source>
        <dbReference type="Proteomes" id="UP000682739"/>
    </source>
</evidence>
<accession>A0A975HKI3</accession>
<evidence type="ECO:0000256" key="2">
    <source>
        <dbReference type="ARBA" id="ARBA00006534"/>
    </source>
</evidence>
<dbReference type="AlphaFoldDB" id="A0A975HKI3"/>
<evidence type="ECO:0000256" key="3">
    <source>
        <dbReference type="ARBA" id="ARBA00022490"/>
    </source>
</evidence>
<dbReference type="SUPFAM" id="SSF52317">
    <property type="entry name" value="Class I glutamine amidotransferase-like"/>
    <property type="match status" value="1"/>
</dbReference>
<comment type="subcellular location">
    <subcellularLocation>
        <location evidence="1">Cytoplasm</location>
    </subcellularLocation>
</comment>
<dbReference type="CDD" id="cd03146">
    <property type="entry name" value="GAT1_Peptidase_E"/>
    <property type="match status" value="1"/>
</dbReference>
<reference evidence="11" key="1">
    <citation type="submission" date="2021-03" db="EMBL/GenBank/DDBJ databases">
        <title>Description of Psychrosphaera ytuae sp. nov. isolated from deep sea sediment of South China Sea.</title>
        <authorList>
            <person name="Zhang J."/>
            <person name="Xu X.-D."/>
        </authorList>
    </citation>
    <scope>NUCLEOTIDE SEQUENCE</scope>
    <source>
        <strain evidence="11">MTZ26</strain>
    </source>
</reference>
<dbReference type="GO" id="GO:0005737">
    <property type="term" value="C:cytoplasm"/>
    <property type="evidence" value="ECO:0007669"/>
    <property type="project" value="UniProtKB-SubCell"/>
</dbReference>
<dbReference type="FunFam" id="3.40.50.880:FF:000007">
    <property type="entry name" value="Peptidase E"/>
    <property type="match status" value="1"/>
</dbReference>